<accession>A0ABQ8JRV8</accession>
<evidence type="ECO:0000313" key="2">
    <source>
        <dbReference type="Proteomes" id="UP000887458"/>
    </source>
</evidence>
<reference evidence="1 2" key="2">
    <citation type="journal article" date="2022" name="Mol. Biol. Evol.">
        <title>Comparative Genomics Reveals Insights into the Divergent Evolution of Astigmatic Mites and Household Pest Adaptations.</title>
        <authorList>
            <person name="Xiong Q."/>
            <person name="Wan A.T."/>
            <person name="Liu X."/>
            <person name="Fung C.S."/>
            <person name="Xiao X."/>
            <person name="Malainual N."/>
            <person name="Hou J."/>
            <person name="Wang L."/>
            <person name="Wang M."/>
            <person name="Yang K.Y."/>
            <person name="Cui Y."/>
            <person name="Leung E.L."/>
            <person name="Nong W."/>
            <person name="Shin S.K."/>
            <person name="Au S.W."/>
            <person name="Jeong K.Y."/>
            <person name="Chew F.T."/>
            <person name="Hui J.H."/>
            <person name="Leung T.F."/>
            <person name="Tungtrongchitr A."/>
            <person name="Zhong N."/>
            <person name="Liu Z."/>
            <person name="Tsui S.K."/>
        </authorList>
    </citation>
    <scope>NUCLEOTIDE SEQUENCE [LARGE SCALE GENOMIC DNA]</scope>
    <source>
        <strain evidence="1">Derp</strain>
    </source>
</reference>
<protein>
    <submittedName>
        <fullName evidence="1">Uncharacterized protein</fullName>
    </submittedName>
</protein>
<comment type="caution">
    <text evidence="1">The sequence shown here is derived from an EMBL/GenBank/DDBJ whole genome shotgun (WGS) entry which is preliminary data.</text>
</comment>
<keyword evidence="2" id="KW-1185">Reference proteome</keyword>
<reference evidence="1 2" key="1">
    <citation type="journal article" date="2018" name="J. Allergy Clin. Immunol.">
        <title>High-quality assembly of Dermatophagoides pteronyssinus genome and transcriptome reveals a wide range of novel allergens.</title>
        <authorList>
            <person name="Liu X.Y."/>
            <person name="Yang K.Y."/>
            <person name="Wang M.Q."/>
            <person name="Kwok J.S."/>
            <person name="Zeng X."/>
            <person name="Yang Z."/>
            <person name="Xiao X.J."/>
            <person name="Lau C.P."/>
            <person name="Li Y."/>
            <person name="Huang Z.M."/>
            <person name="Ba J.G."/>
            <person name="Yim A.K."/>
            <person name="Ouyang C.Y."/>
            <person name="Ngai S.M."/>
            <person name="Chan T.F."/>
            <person name="Leung E.L."/>
            <person name="Liu L."/>
            <person name="Liu Z.G."/>
            <person name="Tsui S.K."/>
        </authorList>
    </citation>
    <scope>NUCLEOTIDE SEQUENCE [LARGE SCALE GENOMIC DNA]</scope>
    <source>
        <strain evidence="1">Derp</strain>
    </source>
</reference>
<name>A0ABQ8JRV8_DERPT</name>
<sequence length="126" mass="14835">MNSSSGNKLYSIKRFKRLNVISRFSSRVNSSIDHANQMMPYDDMVIMDNFQVMMASFVQYLDHYVLVYVLDHTDSSSSSSSWIEQTKRTEHRLHLHHHDDLIQSIIITIILFKGFLLNKEKKIQIE</sequence>
<dbReference type="Proteomes" id="UP000887458">
    <property type="component" value="Unassembled WGS sequence"/>
</dbReference>
<gene>
    <name evidence="1" type="ORF">DERP_005953</name>
</gene>
<dbReference type="EMBL" id="NJHN03000018">
    <property type="protein sequence ID" value="KAH9425348.1"/>
    <property type="molecule type" value="Genomic_DNA"/>
</dbReference>
<proteinExistence type="predicted"/>
<evidence type="ECO:0000313" key="1">
    <source>
        <dbReference type="EMBL" id="KAH9425348.1"/>
    </source>
</evidence>
<organism evidence="1 2">
    <name type="scientific">Dermatophagoides pteronyssinus</name>
    <name type="common">European house dust mite</name>
    <dbReference type="NCBI Taxonomy" id="6956"/>
    <lineage>
        <taxon>Eukaryota</taxon>
        <taxon>Metazoa</taxon>
        <taxon>Ecdysozoa</taxon>
        <taxon>Arthropoda</taxon>
        <taxon>Chelicerata</taxon>
        <taxon>Arachnida</taxon>
        <taxon>Acari</taxon>
        <taxon>Acariformes</taxon>
        <taxon>Sarcoptiformes</taxon>
        <taxon>Astigmata</taxon>
        <taxon>Psoroptidia</taxon>
        <taxon>Analgoidea</taxon>
        <taxon>Pyroglyphidae</taxon>
        <taxon>Dermatophagoidinae</taxon>
        <taxon>Dermatophagoides</taxon>
    </lineage>
</organism>